<dbReference type="Proteomes" id="UP000693946">
    <property type="component" value="Linkage Group LG17"/>
</dbReference>
<comment type="caution">
    <text evidence="2">The sequence shown here is derived from an EMBL/GenBank/DDBJ whole genome shotgun (WGS) entry which is preliminary data.</text>
</comment>
<dbReference type="EMBL" id="JAGKHQ010000009">
    <property type="protein sequence ID" value="KAG7508916.1"/>
    <property type="molecule type" value="Genomic_DNA"/>
</dbReference>
<keyword evidence="3" id="KW-1185">Reference proteome</keyword>
<organism evidence="2 3">
    <name type="scientific">Solea senegalensis</name>
    <name type="common">Senegalese sole</name>
    <dbReference type="NCBI Taxonomy" id="28829"/>
    <lineage>
        <taxon>Eukaryota</taxon>
        <taxon>Metazoa</taxon>
        <taxon>Chordata</taxon>
        <taxon>Craniata</taxon>
        <taxon>Vertebrata</taxon>
        <taxon>Euteleostomi</taxon>
        <taxon>Actinopterygii</taxon>
        <taxon>Neopterygii</taxon>
        <taxon>Teleostei</taxon>
        <taxon>Neoteleostei</taxon>
        <taxon>Acanthomorphata</taxon>
        <taxon>Carangaria</taxon>
        <taxon>Pleuronectiformes</taxon>
        <taxon>Pleuronectoidei</taxon>
        <taxon>Soleidae</taxon>
        <taxon>Solea</taxon>
    </lineage>
</organism>
<evidence type="ECO:0000313" key="3">
    <source>
        <dbReference type="Proteomes" id="UP000693946"/>
    </source>
</evidence>
<name>A0AAV6RU33_SOLSE</name>
<dbReference type="AlphaFoldDB" id="A0AAV6RU33"/>
<reference evidence="2 3" key="1">
    <citation type="journal article" date="2021" name="Sci. Rep.">
        <title>Chromosome anchoring in Senegalese sole (Solea senegalensis) reveals sex-associated markers and genome rearrangements in flatfish.</title>
        <authorList>
            <person name="Guerrero-Cozar I."/>
            <person name="Gomez-Garrido J."/>
            <person name="Berbel C."/>
            <person name="Martinez-Blanch J.F."/>
            <person name="Alioto T."/>
            <person name="Claros M.G."/>
            <person name="Gagnaire P.A."/>
            <person name="Manchado M."/>
        </authorList>
    </citation>
    <scope>NUCLEOTIDE SEQUENCE [LARGE SCALE GENOMIC DNA]</scope>
    <source>
        <strain evidence="2">Sse05_10M</strain>
    </source>
</reference>
<evidence type="ECO:0000313" key="2">
    <source>
        <dbReference type="EMBL" id="KAG7508916.1"/>
    </source>
</evidence>
<evidence type="ECO:0000256" key="1">
    <source>
        <dbReference type="SAM" id="MobiDB-lite"/>
    </source>
</evidence>
<gene>
    <name evidence="2" type="ORF">JOB18_028757</name>
</gene>
<proteinExistence type="predicted"/>
<protein>
    <submittedName>
        <fullName evidence="2">Uncharacterized protein</fullName>
    </submittedName>
</protein>
<feature type="region of interest" description="Disordered" evidence="1">
    <location>
        <begin position="1"/>
        <end position="28"/>
    </location>
</feature>
<accession>A0AAV6RU33</accession>
<sequence>MPSRGSCWRRREGDIPILPSPQTVQCGRAEKTSSHLSCGDSSVHGRICTSQQATAADVKSAQSSPDSH</sequence>